<sequence length="116" mass="12996">MSDGLDPLTPEQRQEKRESLLRHDYAEECPDCGAVVFEWQDECDDCGSGDGVEETTEQQTLLTDGGTSASAIKSEDDAIHVARAILIRSNKVEDEKPERASKLREIAQRINEKYNL</sequence>
<dbReference type="Proteomes" id="UP000011550">
    <property type="component" value="Unassembled WGS sequence"/>
</dbReference>
<keyword evidence="2" id="KW-1185">Reference proteome</keyword>
<accession>M0IGS8</accession>
<dbReference type="OrthoDB" id="385350at2157"/>
<organism evidence="1 2">
    <name type="scientific">Haloferax mucosum ATCC BAA-1512</name>
    <dbReference type="NCBI Taxonomy" id="662479"/>
    <lineage>
        <taxon>Archaea</taxon>
        <taxon>Methanobacteriati</taxon>
        <taxon>Methanobacteriota</taxon>
        <taxon>Stenosarchaea group</taxon>
        <taxon>Halobacteria</taxon>
        <taxon>Halobacteriales</taxon>
        <taxon>Haloferacaceae</taxon>
        <taxon>Haloferax</taxon>
    </lineage>
</organism>
<dbReference type="PATRIC" id="fig|662479.7.peg.1638"/>
<protein>
    <submittedName>
        <fullName evidence="1">Uncharacterized protein</fullName>
    </submittedName>
</protein>
<name>M0IGS8_9EURY</name>
<comment type="caution">
    <text evidence="1">The sequence shown here is derived from an EMBL/GenBank/DDBJ whole genome shotgun (WGS) entry which is preliminary data.</text>
</comment>
<evidence type="ECO:0000313" key="2">
    <source>
        <dbReference type="Proteomes" id="UP000011550"/>
    </source>
</evidence>
<dbReference type="EMBL" id="AOLN01000011">
    <property type="protein sequence ID" value="ELZ95028.1"/>
    <property type="molecule type" value="Genomic_DNA"/>
</dbReference>
<evidence type="ECO:0000313" key="1">
    <source>
        <dbReference type="EMBL" id="ELZ95028.1"/>
    </source>
</evidence>
<reference evidence="1 2" key="1">
    <citation type="journal article" date="2014" name="PLoS Genet.">
        <title>Phylogenetically driven sequencing of extremely halophilic archaea reveals strategies for static and dynamic osmo-response.</title>
        <authorList>
            <person name="Becker E.A."/>
            <person name="Seitzer P.M."/>
            <person name="Tritt A."/>
            <person name="Larsen D."/>
            <person name="Krusor M."/>
            <person name="Yao A.I."/>
            <person name="Wu D."/>
            <person name="Madern D."/>
            <person name="Eisen J.A."/>
            <person name="Darling A.E."/>
            <person name="Facciotti M.T."/>
        </authorList>
    </citation>
    <scope>NUCLEOTIDE SEQUENCE [LARGE SCALE GENOMIC DNA]</scope>
    <source>
        <strain evidence="1 2">ATCC BAA-1512</strain>
    </source>
</reference>
<proteinExistence type="predicted"/>
<gene>
    <name evidence="1" type="ORF">C440_08127</name>
</gene>
<dbReference type="RefSeq" id="WP_008319853.1">
    <property type="nucleotide sequence ID" value="NZ_AOLN01000011.1"/>
</dbReference>
<dbReference type="AlphaFoldDB" id="M0IGS8"/>